<dbReference type="PANTHER" id="PTHR10199:SF119">
    <property type="entry name" value="RE20510P"/>
    <property type="match status" value="1"/>
</dbReference>
<feature type="non-terminal residue" evidence="4">
    <location>
        <position position="1500"/>
    </location>
</feature>
<comment type="caution">
    <text evidence="4">The sequence shown here is derived from an EMBL/GenBank/DDBJ whole genome shotgun (WGS) entry which is preliminary data.</text>
</comment>
<dbReference type="Gene3D" id="4.10.1080.10">
    <property type="entry name" value="TSP type-3 repeat"/>
    <property type="match status" value="1"/>
</dbReference>
<evidence type="ECO:0000256" key="1">
    <source>
        <dbReference type="SAM" id="MobiDB-lite"/>
    </source>
</evidence>
<dbReference type="PROSITE" id="PS51257">
    <property type="entry name" value="PROKAR_LIPOPROTEIN"/>
    <property type="match status" value="1"/>
</dbReference>
<dbReference type="InterPro" id="IPR028974">
    <property type="entry name" value="TSP_type-3_rpt"/>
</dbReference>
<dbReference type="GO" id="GO:0005509">
    <property type="term" value="F:calcium ion binding"/>
    <property type="evidence" value="ECO:0007669"/>
    <property type="project" value="InterPro"/>
</dbReference>
<name>A0A2T1N4R7_9FLAO</name>
<dbReference type="PANTHER" id="PTHR10199">
    <property type="entry name" value="THROMBOSPONDIN"/>
    <property type="match status" value="1"/>
</dbReference>
<accession>A0A2T1N4R7</accession>
<dbReference type="Proteomes" id="UP000238426">
    <property type="component" value="Unassembled WGS sequence"/>
</dbReference>
<dbReference type="Gene3D" id="2.60.40.10">
    <property type="entry name" value="Immunoglobulins"/>
    <property type="match status" value="1"/>
</dbReference>
<evidence type="ECO:0000313" key="4">
    <source>
        <dbReference type="EMBL" id="PSG86119.1"/>
    </source>
</evidence>
<evidence type="ECO:0000256" key="2">
    <source>
        <dbReference type="SAM" id="SignalP"/>
    </source>
</evidence>
<gene>
    <name evidence="4" type="ORF">C7H52_13335</name>
</gene>
<feature type="compositionally biased region" description="Polar residues" evidence="1">
    <location>
        <begin position="925"/>
        <end position="947"/>
    </location>
</feature>
<feature type="region of interest" description="Disordered" evidence="1">
    <location>
        <begin position="925"/>
        <end position="972"/>
    </location>
</feature>
<dbReference type="EMBL" id="PXOQ01000019">
    <property type="protein sequence ID" value="PSG86119.1"/>
    <property type="molecule type" value="Genomic_DNA"/>
</dbReference>
<feature type="signal peptide" evidence="2">
    <location>
        <begin position="1"/>
        <end position="32"/>
    </location>
</feature>
<feature type="domain" description="CshA" evidence="3">
    <location>
        <begin position="223"/>
        <end position="312"/>
    </location>
</feature>
<dbReference type="RefSeq" id="WP_394336023.1">
    <property type="nucleotide sequence ID" value="NZ_PXOQ01000019.1"/>
</dbReference>
<protein>
    <recommendedName>
        <fullName evidence="3">CshA domain-containing protein</fullName>
    </recommendedName>
</protein>
<dbReference type="Pfam" id="PF19076">
    <property type="entry name" value="CshA_repeat"/>
    <property type="match status" value="1"/>
</dbReference>
<keyword evidence="2" id="KW-0732">Signal</keyword>
<dbReference type="SUPFAM" id="SSF103647">
    <property type="entry name" value="TSP type-3 repeat"/>
    <property type="match status" value="1"/>
</dbReference>
<dbReference type="SUPFAM" id="SSF117074">
    <property type="entry name" value="Hypothetical protein PA1324"/>
    <property type="match status" value="1"/>
</dbReference>
<dbReference type="InterPro" id="IPR026395">
    <property type="entry name" value="CshA_fibril"/>
</dbReference>
<keyword evidence="5" id="KW-1185">Reference proteome</keyword>
<feature type="chain" id="PRO_5015748689" description="CshA domain-containing protein" evidence="2">
    <location>
        <begin position="33"/>
        <end position="1500"/>
    </location>
</feature>
<sequence length="1500" mass="155373">MRNFTFSNKSNLSLSIILLLACFVLSISNTEAQNIAATDGGVPCWSCVPPGWATSAGTPDISNRFNGAVNNGVNAGSGASWNIPGGQLPLPPNNHQDWISLRDLGPAFTEENVEHTITGLVAGRTYEVILYSLTAVTNQDGFNTDYYAGTPIDRFRYEIQGVSNTITSVTQNTWDTTRVRFTATNNTALIGLFPDTNGAGNGGGRIGYETIQISITLNAINTAPVADNNSATTTQNVPVSFNVVSTDTDAEDGSVQANTVDLDPATPGIQTTFVVAGQGTWIVNALGVVTFTPVPAFTGVTTPVNYTVQDNYTQDGLSLPATSNIASLVVNVSADTDNDGIADSDDLDDDNDGILDSNEQNCSSGFVDLGQTFADNTSNPGTVNNVYVYSGASASFGYSLSGTATWNSGVASAGPTAGVTGNYINVQSNNTNFPNGDISTYTLTFSQPVFNLRFKFGGLDNQDRADFSATNGALNVPVSITDINLGANGTFTGQSVVSAAGGANAPSNAVQASINGPVTSVTIRTGKNNGNAGNVTLQLYELIYCLSLDTDGDGVANHLDTDSDNDGCSDANEAYNSSTADTNGDGTFGGVIGFGQVDANGQVVGAGYSGTNSNVTTATQINITAQPTTNTVFTPNTPAVVSISAAANTQSTTTYTTPGVPDYSGSPIVTTGITYQWQVSTDGGTTYTNITNGGTAPVYSGATTNTLGLSNIPESFDGYDYQLIITSTANVCGATTTSSNLVALLDSDNDGVADINDIDDDNDGILDTVESGGVDPSADADNDGVPNYQDANFCTLNGFGICTNLDPDNDGVPNHLDLDADGDGIPDNNEAQTTQGYIVPQVDGMGNTVVLANGLPANYSFSGGTVLGFNPVNTDSVDTPDYLDLDSDNDGASDTQEAFGVATLPNVDSDGDGLVDAIDTTDTALANGNPNYNDANGTVNNTNSLPDSDNDLGAGGNVDFRDPSTPGNNDGDTVSDYFDDDDDNDGLLDVTEGYQFFPSTNPALCTGSSYAFSTVAANTNTGAVGDVYRFTNVAAGLDALVRVESKSPNVTVVNINNVTFGNPNAFQPRIRYATNNTGDRTISFRITFVQAGTTTPVIVPNVGGFFQDVDGESFDREFYRVNNIVGYSLNNPTNIIASNLGGGVTQFIADGTGSIVNGADPINLSDTHRVFFQKQDVNNLVFTIGIQKGTTAQIDRYYSLLFDECQLANFPDSNHVFLNAPNLDGDALPDYLDPDSDNDGCVDAIEAGHTDPDGDGVLGNSPVTVNPFGLVTGQGGYTGTNANVLTATSVAIATQPTDQPANVGGSATFTVVANAFNTTTFNTGVPNYSVPPATNVSGSNVYQWQESTDNGTTWTNITNGGLLPTYSGATTAALTLSNIPINYQGYDYRVLISNPNNVCVALTSNDAELIILTGTITGTVYNDANGNGTQDGAETGYGTAVTVYADTNGNGMFDAGEPTATTAADGTYTISGVPAGSVDVYVDTTTLPTGSTQTEGTNPT</sequence>
<evidence type="ECO:0000313" key="5">
    <source>
        <dbReference type="Proteomes" id="UP000238426"/>
    </source>
</evidence>
<dbReference type="InterPro" id="IPR013783">
    <property type="entry name" value="Ig-like_fold"/>
</dbReference>
<organism evidence="4 5">
    <name type="scientific">Aurantibacter aestuarii</name>
    <dbReference type="NCBI Taxonomy" id="1266046"/>
    <lineage>
        <taxon>Bacteria</taxon>
        <taxon>Pseudomonadati</taxon>
        <taxon>Bacteroidota</taxon>
        <taxon>Flavobacteriia</taxon>
        <taxon>Flavobacteriales</taxon>
        <taxon>Flavobacteriaceae</taxon>
        <taxon>Aurantibacter</taxon>
    </lineage>
</organism>
<proteinExistence type="predicted"/>
<evidence type="ECO:0000259" key="3">
    <source>
        <dbReference type="Pfam" id="PF19076"/>
    </source>
</evidence>
<reference evidence="4 5" key="1">
    <citation type="submission" date="2018-03" db="EMBL/GenBank/DDBJ databases">
        <title>Mesoflavibacter sp. HG37 and Mesoflavibacter sp. HG96 sp.nov., two marine bacteria isolated from seawater of Western Pacific Ocean.</title>
        <authorList>
            <person name="Cheng H."/>
            <person name="Wu Y.-H."/>
            <person name="Guo L.-L."/>
            <person name="Xu X.-W."/>
        </authorList>
    </citation>
    <scope>NUCLEOTIDE SEQUENCE [LARGE SCALE GENOMIC DNA]</scope>
    <source>
        <strain evidence="4 5">KCTC 32269</strain>
    </source>
</reference>